<dbReference type="PANTHER" id="PTHR46383:SF1">
    <property type="entry name" value="ASPARTATE AMINOTRANSFERASE"/>
    <property type="match status" value="1"/>
</dbReference>
<dbReference type="Gene3D" id="3.40.640.10">
    <property type="entry name" value="Type I PLP-dependent aspartate aminotransferase-like (Major domain)"/>
    <property type="match status" value="1"/>
</dbReference>
<protein>
    <recommendedName>
        <fullName evidence="6">Aminotransferase class I/classII large domain-containing protein</fullName>
    </recommendedName>
</protein>
<reference evidence="7 8" key="1">
    <citation type="journal article" date="2016" name="Nat. Commun.">
        <title>Thousands of microbial genomes shed light on interconnected biogeochemical processes in an aquifer system.</title>
        <authorList>
            <person name="Anantharaman K."/>
            <person name="Brown C.T."/>
            <person name="Hug L.A."/>
            <person name="Sharon I."/>
            <person name="Castelle C.J."/>
            <person name="Probst A.J."/>
            <person name="Thomas B.C."/>
            <person name="Singh A."/>
            <person name="Wilkins M.J."/>
            <person name="Karaoz U."/>
            <person name="Brodie E.L."/>
            <person name="Williams K.H."/>
            <person name="Hubbard S.S."/>
            <person name="Banfield J.F."/>
        </authorList>
    </citation>
    <scope>NUCLEOTIDE SEQUENCE [LARGE SCALE GENOMIC DNA]</scope>
</reference>
<evidence type="ECO:0000313" key="8">
    <source>
        <dbReference type="Proteomes" id="UP000177876"/>
    </source>
</evidence>
<keyword evidence="3" id="KW-0032">Aminotransferase</keyword>
<accession>A0A1F2WSC0</accession>
<evidence type="ECO:0000256" key="2">
    <source>
        <dbReference type="ARBA" id="ARBA00007441"/>
    </source>
</evidence>
<sequence length="437" mass="48445">MNPLAIESNEIIRQDAPVFYAALSALGRELYFPKGILTQTAEAKRDAHKYNATIGIATSGGQPIYLPALMELLDDMKPGEIFPYAPATGLPELRSLWRDHQLEVNSEMEGKVCSLPVVTSGLTHGLSICADLFCDAGDLLLLPDMMWGNYRMIYGVRRGADIRQYKLFNDGGGMNVEAFRRALMGCADGRKVLAILNYPNNPTGYTPTLEEAREMADCLIEAAESGANIVAVIDDAYFGLVYEEGILKESLFGRLAGSHPRLTAVKLDGATKEDYVWGFRIGFITFSPAADGEAESVHGAIEKKVGGLIRGTISNCSMPAQSLLIKAMKSPGYRQQKEERCRLLKERYEEVKAVVNDSRYAHAFSPHPFNSGYFMCVEVKGPGAEKVRLHLLRDYGVGVISINERDLRIAFSCLEREQVRDLFDILYKAVEDLKYDD</sequence>
<dbReference type="InterPro" id="IPR015424">
    <property type="entry name" value="PyrdxlP-dep_Trfase"/>
</dbReference>
<dbReference type="GO" id="GO:0006520">
    <property type="term" value="P:amino acid metabolic process"/>
    <property type="evidence" value="ECO:0007669"/>
    <property type="project" value="InterPro"/>
</dbReference>
<name>A0A1F2WSC0_9ACTN</name>
<evidence type="ECO:0000259" key="6">
    <source>
        <dbReference type="Pfam" id="PF00155"/>
    </source>
</evidence>
<evidence type="ECO:0000313" key="7">
    <source>
        <dbReference type="EMBL" id="OFW59749.1"/>
    </source>
</evidence>
<dbReference type="InterPro" id="IPR015422">
    <property type="entry name" value="PyrdxlP-dep_Trfase_small"/>
</dbReference>
<dbReference type="PANTHER" id="PTHR46383">
    <property type="entry name" value="ASPARTATE AMINOTRANSFERASE"/>
    <property type="match status" value="1"/>
</dbReference>
<evidence type="ECO:0000256" key="5">
    <source>
        <dbReference type="ARBA" id="ARBA00022898"/>
    </source>
</evidence>
<comment type="similarity">
    <text evidence="2">Belongs to the class-I pyridoxal-phosphate-dependent aminotransferase family.</text>
</comment>
<dbReference type="Pfam" id="PF00155">
    <property type="entry name" value="Aminotran_1_2"/>
    <property type="match status" value="1"/>
</dbReference>
<dbReference type="Gene3D" id="3.90.1150.10">
    <property type="entry name" value="Aspartate Aminotransferase, domain 1"/>
    <property type="match status" value="1"/>
</dbReference>
<evidence type="ECO:0000256" key="1">
    <source>
        <dbReference type="ARBA" id="ARBA00001933"/>
    </source>
</evidence>
<dbReference type="InterPro" id="IPR015421">
    <property type="entry name" value="PyrdxlP-dep_Trfase_major"/>
</dbReference>
<dbReference type="GO" id="GO:0030170">
    <property type="term" value="F:pyridoxal phosphate binding"/>
    <property type="evidence" value="ECO:0007669"/>
    <property type="project" value="InterPro"/>
</dbReference>
<organism evidence="7 8">
    <name type="scientific">Candidatus Solincola sediminis</name>
    <dbReference type="NCBI Taxonomy" id="1797199"/>
    <lineage>
        <taxon>Bacteria</taxon>
        <taxon>Bacillati</taxon>
        <taxon>Actinomycetota</taxon>
        <taxon>Candidatus Geothermincolia</taxon>
        <taxon>Candidatus Geothermincolales</taxon>
        <taxon>Candidatus Geothermincolaceae</taxon>
        <taxon>Candidatus Solincola</taxon>
    </lineage>
</organism>
<keyword evidence="5" id="KW-0663">Pyridoxal phosphate</keyword>
<dbReference type="Proteomes" id="UP000177876">
    <property type="component" value="Unassembled WGS sequence"/>
</dbReference>
<gene>
    <name evidence="7" type="ORF">A2Y75_04980</name>
</gene>
<proteinExistence type="inferred from homology"/>
<dbReference type="AlphaFoldDB" id="A0A1F2WSC0"/>
<comment type="caution">
    <text evidence="7">The sequence shown here is derived from an EMBL/GenBank/DDBJ whole genome shotgun (WGS) entry which is preliminary data.</text>
</comment>
<dbReference type="GO" id="GO:0008483">
    <property type="term" value="F:transaminase activity"/>
    <property type="evidence" value="ECO:0007669"/>
    <property type="project" value="UniProtKB-KW"/>
</dbReference>
<dbReference type="EMBL" id="MELK01000011">
    <property type="protein sequence ID" value="OFW59749.1"/>
    <property type="molecule type" value="Genomic_DNA"/>
</dbReference>
<evidence type="ECO:0000256" key="3">
    <source>
        <dbReference type="ARBA" id="ARBA00022576"/>
    </source>
</evidence>
<dbReference type="NCBIfam" id="NF006388">
    <property type="entry name" value="PRK08637.1"/>
    <property type="match status" value="1"/>
</dbReference>
<comment type="cofactor">
    <cofactor evidence="1">
        <name>pyridoxal 5'-phosphate</name>
        <dbReference type="ChEBI" id="CHEBI:597326"/>
    </cofactor>
</comment>
<dbReference type="STRING" id="1797197.A2Y75_04980"/>
<dbReference type="CDD" id="cd00609">
    <property type="entry name" value="AAT_like"/>
    <property type="match status" value="1"/>
</dbReference>
<evidence type="ECO:0000256" key="4">
    <source>
        <dbReference type="ARBA" id="ARBA00022679"/>
    </source>
</evidence>
<keyword evidence="4" id="KW-0808">Transferase</keyword>
<dbReference type="SUPFAM" id="SSF53383">
    <property type="entry name" value="PLP-dependent transferases"/>
    <property type="match status" value="1"/>
</dbReference>
<feature type="domain" description="Aminotransferase class I/classII large" evidence="6">
    <location>
        <begin position="72"/>
        <end position="424"/>
    </location>
</feature>
<dbReference type="InterPro" id="IPR050596">
    <property type="entry name" value="AspAT/PAT-like"/>
</dbReference>
<dbReference type="InterPro" id="IPR004839">
    <property type="entry name" value="Aminotransferase_I/II_large"/>
</dbReference>